<evidence type="ECO:0000256" key="1">
    <source>
        <dbReference type="ARBA" id="ARBA00000707"/>
    </source>
</evidence>
<dbReference type="GO" id="GO:0006508">
    <property type="term" value="P:proteolysis"/>
    <property type="evidence" value="ECO:0007669"/>
    <property type="project" value="UniProtKB-KW"/>
</dbReference>
<dbReference type="GO" id="GO:0005829">
    <property type="term" value="C:cytosol"/>
    <property type="evidence" value="ECO:0007669"/>
    <property type="project" value="UniProtKB-SubCell"/>
</dbReference>
<evidence type="ECO:0000256" key="9">
    <source>
        <dbReference type="ARBA" id="ARBA00069892"/>
    </source>
</evidence>
<comment type="function">
    <text evidence="8">Cleaves 'Lys-63'-linked poly-ubiquitin chains, and with lesser efficiency 'Lys-48'-linked poly-ubiquitin chains (in vitro). May act as a deubiquitinating enzyme.</text>
</comment>
<evidence type="ECO:0000259" key="13">
    <source>
        <dbReference type="PROSITE" id="PS50957"/>
    </source>
</evidence>
<comment type="catalytic activity">
    <reaction evidence="1">
        <text>Thiol-dependent hydrolysis of ester, thioester, amide, peptide and isopeptide bonds formed by the C-terminal Gly of ubiquitin (a 76-residue protein attached to proteins as an intracellular targeting signal).</text>
        <dbReference type="EC" id="3.4.19.12"/>
    </reaction>
</comment>
<evidence type="ECO:0000256" key="10">
    <source>
        <dbReference type="ARBA" id="ARBA00077222"/>
    </source>
</evidence>
<dbReference type="Pfam" id="PF02099">
    <property type="entry name" value="Josephin"/>
    <property type="match status" value="1"/>
</dbReference>
<reference evidence="14" key="2">
    <citation type="submission" date="2025-09" db="UniProtKB">
        <authorList>
            <consortium name="Ensembl"/>
        </authorList>
    </citation>
    <scope>IDENTIFICATION</scope>
</reference>
<evidence type="ECO:0000256" key="5">
    <source>
        <dbReference type="ARBA" id="ARBA00022670"/>
    </source>
</evidence>
<reference evidence="14" key="1">
    <citation type="submission" date="2025-08" db="UniProtKB">
        <authorList>
            <consortium name="Ensembl"/>
        </authorList>
    </citation>
    <scope>IDENTIFICATION</scope>
</reference>
<feature type="domain" description="Josephin" evidence="13">
    <location>
        <begin position="62"/>
        <end position="240"/>
    </location>
</feature>
<evidence type="ECO:0000256" key="3">
    <source>
        <dbReference type="ARBA" id="ARBA00012759"/>
    </source>
</evidence>
<feature type="region of interest" description="Disordered" evidence="12">
    <location>
        <begin position="23"/>
        <end position="46"/>
    </location>
</feature>
<dbReference type="InterPro" id="IPR040053">
    <property type="entry name" value="JOSD1/2"/>
</dbReference>
<evidence type="ECO:0000256" key="8">
    <source>
        <dbReference type="ARBA" id="ARBA00058284"/>
    </source>
</evidence>
<evidence type="ECO:0000256" key="6">
    <source>
        <dbReference type="ARBA" id="ARBA00022786"/>
    </source>
</evidence>
<keyword evidence="7" id="KW-0378">Hydrolase</keyword>
<evidence type="ECO:0000256" key="4">
    <source>
        <dbReference type="ARBA" id="ARBA00022490"/>
    </source>
</evidence>
<keyword evidence="15" id="KW-1185">Reference proteome</keyword>
<evidence type="ECO:0000313" key="15">
    <source>
        <dbReference type="Proteomes" id="UP000694420"/>
    </source>
</evidence>
<organism evidence="14 15">
    <name type="scientific">Nothoprocta perdicaria</name>
    <name type="common">Chilean tinamou</name>
    <name type="synonym">Crypturus perdicarius</name>
    <dbReference type="NCBI Taxonomy" id="30464"/>
    <lineage>
        <taxon>Eukaryota</taxon>
        <taxon>Metazoa</taxon>
        <taxon>Chordata</taxon>
        <taxon>Craniata</taxon>
        <taxon>Vertebrata</taxon>
        <taxon>Euteleostomi</taxon>
        <taxon>Archelosauria</taxon>
        <taxon>Archosauria</taxon>
        <taxon>Dinosauria</taxon>
        <taxon>Saurischia</taxon>
        <taxon>Theropoda</taxon>
        <taxon>Coelurosauria</taxon>
        <taxon>Aves</taxon>
        <taxon>Palaeognathae</taxon>
        <taxon>Tinamiformes</taxon>
        <taxon>Tinamidae</taxon>
        <taxon>Nothoprocta</taxon>
    </lineage>
</organism>
<dbReference type="PROSITE" id="PS50957">
    <property type="entry name" value="JOSEPHIN"/>
    <property type="match status" value="1"/>
</dbReference>
<dbReference type="AlphaFoldDB" id="A0A8C6YL11"/>
<dbReference type="PANTHER" id="PTHR13291">
    <property type="entry name" value="JOSEPHIN 1, 2"/>
    <property type="match status" value="1"/>
</dbReference>
<evidence type="ECO:0000256" key="11">
    <source>
        <dbReference type="PROSITE-ProRule" id="PRU00331"/>
    </source>
</evidence>
<dbReference type="Ensembl" id="ENSNPET00000001601.1">
    <property type="protein sequence ID" value="ENSNPEP00000001574.1"/>
    <property type="gene ID" value="ENSNPEG00000001229.1"/>
</dbReference>
<name>A0A8C6YL11_NOTPE</name>
<evidence type="ECO:0000256" key="12">
    <source>
        <dbReference type="SAM" id="MobiDB-lite"/>
    </source>
</evidence>
<sequence>MEALEGSGGFRGPWGCPEGVLGVREGTLEGSGEHSGLRGAPGGSVRGAGGGQEALGCLGGAAGLWGAPGGAARWEGSHVGLGAPRGADPPRVGIPIAVCGVLAPDARLNPHRSLLGTGNYDVNVIMAALQGLGLAAVWWDKRRPLERLALGQIVGFILNVPSGVSLGAVSLPLRRQHWLAVRRLCGTYYNLDSKLEAPAPIGGDAELRSFLRDFLSRGLCEVFLVVPKAVEEAGAWLNPE</sequence>
<accession>A0A8C6YL11</accession>
<gene>
    <name evidence="14" type="primary">JOSD2</name>
</gene>
<dbReference type="EC" id="3.4.19.12" evidence="3"/>
<protein>
    <recommendedName>
        <fullName evidence="9">Josephin-2</fullName>
        <ecNumber evidence="3">3.4.19.12</ecNumber>
    </recommendedName>
    <alternativeName>
        <fullName evidence="10">Josephin domain-containing protein 2</fullName>
    </alternativeName>
</protein>
<proteinExistence type="predicted"/>
<evidence type="ECO:0000256" key="7">
    <source>
        <dbReference type="ARBA" id="ARBA00022801"/>
    </source>
</evidence>
<dbReference type="SMART" id="SM01246">
    <property type="entry name" value="Josephin"/>
    <property type="match status" value="1"/>
</dbReference>
<keyword evidence="6" id="KW-0833">Ubl conjugation pathway</keyword>
<dbReference type="Gene3D" id="3.90.70.40">
    <property type="match status" value="1"/>
</dbReference>
<dbReference type="InterPro" id="IPR006155">
    <property type="entry name" value="Josephin"/>
</dbReference>
<dbReference type="GO" id="GO:0016579">
    <property type="term" value="P:protein deubiquitination"/>
    <property type="evidence" value="ECO:0007669"/>
    <property type="project" value="InterPro"/>
</dbReference>
<dbReference type="PANTHER" id="PTHR13291:SF2">
    <property type="entry name" value="JOSEPHIN-2"/>
    <property type="match status" value="1"/>
</dbReference>
<dbReference type="GO" id="GO:0004843">
    <property type="term" value="F:cysteine-type deubiquitinase activity"/>
    <property type="evidence" value="ECO:0007669"/>
    <property type="project" value="UniProtKB-EC"/>
</dbReference>
<comment type="caution">
    <text evidence="11">Lacks conserved residue(s) required for the propagation of feature annotation.</text>
</comment>
<dbReference type="FunFam" id="3.90.70.40:FF:000003">
    <property type="entry name" value="josephin-2 isoform X1"/>
    <property type="match status" value="1"/>
</dbReference>
<keyword evidence="4" id="KW-0963">Cytoplasm</keyword>
<keyword evidence="5" id="KW-0645">Protease</keyword>
<comment type="subcellular location">
    <subcellularLocation>
        <location evidence="2">Cytoplasm</location>
        <location evidence="2">Cytosol</location>
    </subcellularLocation>
</comment>
<evidence type="ECO:0000256" key="2">
    <source>
        <dbReference type="ARBA" id="ARBA00004514"/>
    </source>
</evidence>
<evidence type="ECO:0000313" key="14">
    <source>
        <dbReference type="Ensembl" id="ENSNPEP00000001574.1"/>
    </source>
</evidence>
<dbReference type="Proteomes" id="UP000694420">
    <property type="component" value="Unplaced"/>
</dbReference>